<keyword evidence="1" id="KW-1133">Transmembrane helix</keyword>
<organism evidence="3 4">
    <name type="scientific">Acidisoma silvae</name>
    <dbReference type="NCBI Taxonomy" id="2802396"/>
    <lineage>
        <taxon>Bacteria</taxon>
        <taxon>Pseudomonadati</taxon>
        <taxon>Pseudomonadota</taxon>
        <taxon>Alphaproteobacteria</taxon>
        <taxon>Acetobacterales</taxon>
        <taxon>Acidocellaceae</taxon>
        <taxon>Acidisoma</taxon>
    </lineage>
</organism>
<evidence type="ECO:0000313" key="3">
    <source>
        <dbReference type="EMBL" id="MCB8877832.1"/>
    </source>
</evidence>
<reference evidence="3" key="1">
    <citation type="journal article" date="2021" name="Microorganisms">
        <title>Acidisoma silvae sp. nov. and Acidisomacellulosilytica sp. nov., Two Acidophilic Bacteria Isolated from Decaying Wood, Hydrolyzing Cellulose and Producing Poly-3-hydroxybutyrate.</title>
        <authorList>
            <person name="Mieszkin S."/>
            <person name="Pouder E."/>
            <person name="Uroz S."/>
            <person name="Simon-Colin C."/>
            <person name="Alain K."/>
        </authorList>
    </citation>
    <scope>NUCLEOTIDE SEQUENCE</scope>
    <source>
        <strain evidence="3">HW T2.11</strain>
    </source>
</reference>
<dbReference type="RefSeq" id="WP_227323477.1">
    <property type="nucleotide sequence ID" value="NZ_JAESVB010000018.1"/>
</dbReference>
<name>A0A964E144_9PROT</name>
<dbReference type="Pfam" id="PF03466">
    <property type="entry name" value="LysR_substrate"/>
    <property type="match status" value="1"/>
</dbReference>
<dbReference type="AlphaFoldDB" id="A0A964E144"/>
<keyword evidence="4" id="KW-1185">Reference proteome</keyword>
<proteinExistence type="predicted"/>
<dbReference type="InterPro" id="IPR005119">
    <property type="entry name" value="LysR_subst-bd"/>
</dbReference>
<dbReference type="Proteomes" id="UP000708298">
    <property type="component" value="Unassembled WGS sequence"/>
</dbReference>
<protein>
    <recommendedName>
        <fullName evidence="2">LysR substrate-binding domain-containing protein</fullName>
    </recommendedName>
</protein>
<evidence type="ECO:0000259" key="2">
    <source>
        <dbReference type="Pfam" id="PF03466"/>
    </source>
</evidence>
<comment type="caution">
    <text evidence="3">The sequence shown here is derived from an EMBL/GenBank/DDBJ whole genome shotgun (WGS) entry which is preliminary data.</text>
</comment>
<sequence length="95" mass="10850">MRGNLSSNSVETIRAAVLAGVGIGLFAKVSLVDELQNPNIIAILGYYIEDSRDVSLVWPKRRFLPVRLRRVTDFLRRLYRGGFRGLWRLGREKSC</sequence>
<evidence type="ECO:0000313" key="4">
    <source>
        <dbReference type="Proteomes" id="UP000708298"/>
    </source>
</evidence>
<dbReference type="Gene3D" id="3.40.190.290">
    <property type="match status" value="1"/>
</dbReference>
<keyword evidence="1" id="KW-0472">Membrane</keyword>
<feature type="transmembrane region" description="Helical" evidence="1">
    <location>
        <begin position="12"/>
        <end position="31"/>
    </location>
</feature>
<dbReference type="SUPFAM" id="SSF53850">
    <property type="entry name" value="Periplasmic binding protein-like II"/>
    <property type="match status" value="1"/>
</dbReference>
<reference evidence="3" key="2">
    <citation type="submission" date="2021-01" db="EMBL/GenBank/DDBJ databases">
        <authorList>
            <person name="Mieszkin S."/>
            <person name="Pouder E."/>
            <person name="Alain K."/>
        </authorList>
    </citation>
    <scope>NUCLEOTIDE SEQUENCE</scope>
    <source>
        <strain evidence="3">HW T2.11</strain>
    </source>
</reference>
<evidence type="ECO:0000256" key="1">
    <source>
        <dbReference type="SAM" id="Phobius"/>
    </source>
</evidence>
<feature type="domain" description="LysR substrate-binding" evidence="2">
    <location>
        <begin position="2"/>
        <end position="77"/>
    </location>
</feature>
<keyword evidence="1" id="KW-0812">Transmembrane</keyword>
<gene>
    <name evidence="3" type="ORF">ASILVAE211_21750</name>
</gene>
<dbReference type="EMBL" id="JAESVB010000018">
    <property type="protein sequence ID" value="MCB8877832.1"/>
    <property type="molecule type" value="Genomic_DNA"/>
</dbReference>
<accession>A0A964E144</accession>